<dbReference type="PANTHER" id="PTHR43025:SF3">
    <property type="entry name" value="MONOGALACTOSYLDIACYLGLYCEROL SYNTHASE 1, CHLOROPLASTIC"/>
    <property type="match status" value="1"/>
</dbReference>
<dbReference type="InterPro" id="IPR009695">
    <property type="entry name" value="Diacylglyc_glucosyltr_N"/>
</dbReference>
<comment type="caution">
    <text evidence="6">The sequence shown here is derived from an EMBL/GenBank/DDBJ whole genome shotgun (WGS) entry which is preliminary data.</text>
</comment>
<accession>A0A5D4TFT5</accession>
<keyword evidence="2" id="KW-0328">Glycosyltransferase</keyword>
<evidence type="ECO:0000256" key="1">
    <source>
        <dbReference type="ARBA" id="ARBA00006962"/>
    </source>
</evidence>
<evidence type="ECO:0000256" key="2">
    <source>
        <dbReference type="ARBA" id="ARBA00022676"/>
    </source>
</evidence>
<dbReference type="Pfam" id="PF06925">
    <property type="entry name" value="MGDG_synth"/>
    <property type="match status" value="1"/>
</dbReference>
<dbReference type="SUPFAM" id="SSF53756">
    <property type="entry name" value="UDP-Glycosyltransferase/glycogen phosphorylase"/>
    <property type="match status" value="1"/>
</dbReference>
<gene>
    <name evidence="6" type="ORF">FZC75_03065</name>
</gene>
<evidence type="ECO:0000259" key="5">
    <source>
        <dbReference type="Pfam" id="PF06925"/>
    </source>
</evidence>
<proteinExistence type="inferred from homology"/>
<dbReference type="OrthoDB" id="9815663at2"/>
<dbReference type="InterPro" id="IPR001296">
    <property type="entry name" value="Glyco_trans_1"/>
</dbReference>
<dbReference type="NCBIfam" id="NF010135">
    <property type="entry name" value="PRK13609.1"/>
    <property type="match status" value="1"/>
</dbReference>
<dbReference type="InterPro" id="IPR050519">
    <property type="entry name" value="Glycosyltransf_28_UgtP"/>
</dbReference>
<evidence type="ECO:0000313" key="6">
    <source>
        <dbReference type="EMBL" id="TYS74690.1"/>
    </source>
</evidence>
<keyword evidence="3" id="KW-0808">Transferase</keyword>
<protein>
    <submittedName>
        <fullName evidence="6">Diglucosyl diacylglycerol synthase</fullName>
    </submittedName>
</protein>
<dbReference type="EMBL" id="VTET01000001">
    <property type="protein sequence ID" value="TYS74690.1"/>
    <property type="molecule type" value="Genomic_DNA"/>
</dbReference>
<dbReference type="Proteomes" id="UP000324517">
    <property type="component" value="Unassembled WGS sequence"/>
</dbReference>
<feature type="domain" description="Glycosyl transferase family 1" evidence="4">
    <location>
        <begin position="211"/>
        <end position="351"/>
    </location>
</feature>
<evidence type="ECO:0000256" key="3">
    <source>
        <dbReference type="ARBA" id="ARBA00022679"/>
    </source>
</evidence>
<dbReference type="Pfam" id="PF00534">
    <property type="entry name" value="Glycos_transf_1"/>
    <property type="match status" value="1"/>
</dbReference>
<comment type="similarity">
    <text evidence="1">Belongs to the glycosyltransferase 28 family.</text>
</comment>
<reference evidence="6 7" key="1">
    <citation type="submission" date="2019-08" db="EMBL/GenBank/DDBJ databases">
        <title>Bacillus genomes from the desert of Cuatro Cienegas, Coahuila.</title>
        <authorList>
            <person name="Olmedo-Alvarez G."/>
        </authorList>
    </citation>
    <scope>NUCLEOTIDE SEQUENCE [LARGE SCALE GENOMIC DNA]</scope>
    <source>
        <strain evidence="6 7">CH98b_3T</strain>
    </source>
</reference>
<dbReference type="GO" id="GO:0016758">
    <property type="term" value="F:hexosyltransferase activity"/>
    <property type="evidence" value="ECO:0007669"/>
    <property type="project" value="InterPro"/>
</dbReference>
<dbReference type="AlphaFoldDB" id="A0A5D4TFT5"/>
<dbReference type="PANTHER" id="PTHR43025">
    <property type="entry name" value="MONOGALACTOSYLDIACYLGLYCEROL SYNTHASE"/>
    <property type="match status" value="1"/>
</dbReference>
<evidence type="ECO:0000259" key="4">
    <source>
        <dbReference type="Pfam" id="PF00534"/>
    </source>
</evidence>
<dbReference type="Gene3D" id="3.40.50.2000">
    <property type="entry name" value="Glycogen Phosphorylase B"/>
    <property type="match status" value="1"/>
</dbReference>
<feature type="domain" description="Diacylglycerol glucosyltransferase N-terminal" evidence="5">
    <location>
        <begin position="19"/>
        <end position="180"/>
    </location>
</feature>
<sequence length="392" mass="44711">MRKKGLKIIILTASYGNGHLQVANSLYQECVEKGLTNVKICNLYAESHPFISEVTEKLYTKSFTYGKQFYKLFYYGTDIIQNKKMLRWYYQYGFKRLTSLIQAEQPDILINTFPINAVPEFRRRTGMVIPTFNIITDYCLHSLWLHDDIDKYYVASNELKAKIHSRGVPVSKVVVSGIPIRSAFSEPYDKSALYEKYKISPEKDLILLIAGAHGVLKNMKEICETLLLTTDHQLAVVCGKNLSLRNELAHLNNKYDDRFHCFGYIERIDELYRLANVMVTKPGGITLTEATATGTPLILYKPVPGQEKENALFFSEKGAALIAKNHEELLLSIDSLLKNKQKQSSLHSSIRKLYLPSSQEVIMTDILKESENISRIHSPATVKSQKKKLGSW</sequence>
<dbReference type="GO" id="GO:0016020">
    <property type="term" value="C:membrane"/>
    <property type="evidence" value="ECO:0007669"/>
    <property type="project" value="GOC"/>
</dbReference>
<dbReference type="RefSeq" id="WP_148978374.1">
    <property type="nucleotide sequence ID" value="NZ_JBNILM010000001.1"/>
</dbReference>
<organism evidence="6 7">
    <name type="scientific">Sutcliffiella horikoshii</name>
    <dbReference type="NCBI Taxonomy" id="79883"/>
    <lineage>
        <taxon>Bacteria</taxon>
        <taxon>Bacillati</taxon>
        <taxon>Bacillota</taxon>
        <taxon>Bacilli</taxon>
        <taxon>Bacillales</taxon>
        <taxon>Bacillaceae</taxon>
        <taxon>Sutcliffiella</taxon>
    </lineage>
</organism>
<dbReference type="GO" id="GO:0009247">
    <property type="term" value="P:glycolipid biosynthetic process"/>
    <property type="evidence" value="ECO:0007669"/>
    <property type="project" value="InterPro"/>
</dbReference>
<evidence type="ECO:0000313" key="7">
    <source>
        <dbReference type="Proteomes" id="UP000324517"/>
    </source>
</evidence>
<name>A0A5D4TFT5_9BACI</name>